<evidence type="ECO:0000313" key="2">
    <source>
        <dbReference type="Proteomes" id="UP001470230"/>
    </source>
</evidence>
<dbReference type="EMBL" id="JAPFFF010000031">
    <property type="protein sequence ID" value="KAK8845108.1"/>
    <property type="molecule type" value="Genomic_DNA"/>
</dbReference>
<comment type="caution">
    <text evidence="1">The sequence shown here is derived from an EMBL/GenBank/DDBJ whole genome shotgun (WGS) entry which is preliminary data.</text>
</comment>
<dbReference type="Gene3D" id="1.25.40.20">
    <property type="entry name" value="Ankyrin repeat-containing domain"/>
    <property type="match status" value="1"/>
</dbReference>
<organism evidence="1 2">
    <name type="scientific">Tritrichomonas musculus</name>
    <dbReference type="NCBI Taxonomy" id="1915356"/>
    <lineage>
        <taxon>Eukaryota</taxon>
        <taxon>Metamonada</taxon>
        <taxon>Parabasalia</taxon>
        <taxon>Tritrichomonadida</taxon>
        <taxon>Tritrichomonadidae</taxon>
        <taxon>Tritrichomonas</taxon>
    </lineage>
</organism>
<dbReference type="SUPFAM" id="SSF48403">
    <property type="entry name" value="Ankyrin repeat"/>
    <property type="match status" value="1"/>
</dbReference>
<sequence length="370" mass="43786">MSMSIQDYLDEMRRVRKSLLNFIKSESNDEENFRILNDIFKELKISEDQHKLMSLLHLLVKIANNHQRSSKFFSKIEQILLVFQSDIKKYFLNSEIFNIFKSNKRILIFLIEQKIIIIDEYIVKTITTGKYKKFEYDKYFAPEIEPFKKDSDGETNKEEELNEEFYENRKIGENDNFICKLIQNDSIDDFIIYTNKTNLPLKSEIKQSIYETNNYLIKKQTESYTTLIEYAAFFGSLNIFNYLIKMGVELTPSIWNYAIHGKNSQIIRILEEANIKPTNVNECFYESIKCNHNAIAKYIQTNSLQEKDINLNDLLIKSLKFYNFGFIRSDLIKEITLYDACRYGYYIIADFLLKDGNIDINQTLKISGNI</sequence>
<evidence type="ECO:0008006" key="3">
    <source>
        <dbReference type="Google" id="ProtNLM"/>
    </source>
</evidence>
<gene>
    <name evidence="1" type="ORF">M9Y10_021288</name>
</gene>
<protein>
    <recommendedName>
        <fullName evidence="3">DUF3447 domain-containing protein</fullName>
    </recommendedName>
</protein>
<reference evidence="1 2" key="1">
    <citation type="submission" date="2024-04" db="EMBL/GenBank/DDBJ databases">
        <title>Tritrichomonas musculus Genome.</title>
        <authorList>
            <person name="Alves-Ferreira E."/>
            <person name="Grigg M."/>
            <person name="Lorenzi H."/>
            <person name="Galac M."/>
        </authorList>
    </citation>
    <scope>NUCLEOTIDE SEQUENCE [LARGE SCALE GENOMIC DNA]</scope>
    <source>
        <strain evidence="1 2">EAF2021</strain>
    </source>
</reference>
<dbReference type="InterPro" id="IPR036770">
    <property type="entry name" value="Ankyrin_rpt-contain_sf"/>
</dbReference>
<accession>A0ABR2HDJ1</accession>
<dbReference type="PANTHER" id="PTHR24159:SF5">
    <property type="entry name" value="ANK_REP_REGION DOMAIN-CONTAINING PROTEIN"/>
    <property type="match status" value="1"/>
</dbReference>
<keyword evidence="2" id="KW-1185">Reference proteome</keyword>
<evidence type="ECO:0000313" key="1">
    <source>
        <dbReference type="EMBL" id="KAK8845108.1"/>
    </source>
</evidence>
<dbReference type="Proteomes" id="UP001470230">
    <property type="component" value="Unassembled WGS sequence"/>
</dbReference>
<proteinExistence type="predicted"/>
<dbReference type="PANTHER" id="PTHR24159">
    <property type="match status" value="1"/>
</dbReference>
<name>A0ABR2HDJ1_9EUKA</name>